<dbReference type="Proteomes" id="UP001622370">
    <property type="component" value="Unassembled WGS sequence"/>
</dbReference>
<dbReference type="EMBL" id="JBJGWJ010000001">
    <property type="protein sequence ID" value="MFK8292472.1"/>
    <property type="molecule type" value="Genomic_DNA"/>
</dbReference>
<gene>
    <name evidence="1" type="ORF">ACI76L_01625</name>
</gene>
<comment type="caution">
    <text evidence="1">The sequence shown here is derived from an EMBL/GenBank/DDBJ whole genome shotgun (WGS) entry which is preliminary data.</text>
</comment>
<dbReference type="RefSeq" id="WP_203965978.1">
    <property type="nucleotide sequence ID" value="NZ_BOPJ01000002.1"/>
</dbReference>
<evidence type="ECO:0000313" key="2">
    <source>
        <dbReference type="Proteomes" id="UP001622370"/>
    </source>
</evidence>
<name>A0ABW8Q8J9_9FLAO</name>
<reference evidence="1 2" key="1">
    <citation type="journal article" date="2016" name="Sci. Rep.">
        <title>Whole genome sequencing identifies a novel species of the genus Capnocytophaga isolated from dog and cat bite wounds in humans.</title>
        <authorList>
            <person name="Zangenah S."/>
            <person name="Abbasi N."/>
            <person name="Andersson A.F."/>
            <person name="Bergman P."/>
        </authorList>
    </citation>
    <scope>NUCLEOTIDE SEQUENCE [LARGE SCALE GENOMIC DNA]</scope>
    <source>
        <strain evidence="1 2">W5</strain>
    </source>
</reference>
<organism evidence="1 2">
    <name type="scientific">Capnocytophaga stomatis</name>
    <dbReference type="NCBI Taxonomy" id="1848904"/>
    <lineage>
        <taxon>Bacteria</taxon>
        <taxon>Pseudomonadati</taxon>
        <taxon>Bacteroidota</taxon>
        <taxon>Flavobacteriia</taxon>
        <taxon>Flavobacteriales</taxon>
        <taxon>Flavobacteriaceae</taxon>
        <taxon>Capnocytophaga</taxon>
    </lineage>
</organism>
<sequence>MNNNTLKEAAELFNTTEKWNAFVELVNQQDNLKNMWWNELQENVYNRGTAPDWTVYKYHGIEKIIWYVSDAQQGQSSTSIYFDGEHICIYFYSGVNPEEAQKLIEKNKERFQIIFDQFDNVEKGGKYLLWEKFKFRDGNKDILGADKLAWYAGNRTEEFANQLVERIQKLQTTEITNLFREINENCK</sequence>
<protein>
    <recommendedName>
        <fullName evidence="3">DUF4268 domain-containing protein</fullName>
    </recommendedName>
</protein>
<evidence type="ECO:0008006" key="3">
    <source>
        <dbReference type="Google" id="ProtNLM"/>
    </source>
</evidence>
<accession>A0ABW8Q8J9</accession>
<proteinExistence type="predicted"/>
<evidence type="ECO:0000313" key="1">
    <source>
        <dbReference type="EMBL" id="MFK8292472.1"/>
    </source>
</evidence>
<keyword evidence="2" id="KW-1185">Reference proteome</keyword>